<dbReference type="AlphaFoldDB" id="A0A8J9YT09"/>
<dbReference type="Proteomes" id="UP000838412">
    <property type="component" value="Chromosome 12"/>
</dbReference>
<name>A0A8J9YT09_BRALA</name>
<dbReference type="EMBL" id="OV696697">
    <property type="protein sequence ID" value="CAH1241180.1"/>
    <property type="molecule type" value="Genomic_DNA"/>
</dbReference>
<reference evidence="1" key="1">
    <citation type="submission" date="2022-01" db="EMBL/GenBank/DDBJ databases">
        <authorList>
            <person name="Braso-Vives M."/>
        </authorList>
    </citation>
    <scope>NUCLEOTIDE SEQUENCE</scope>
</reference>
<proteinExistence type="predicted"/>
<evidence type="ECO:0000313" key="2">
    <source>
        <dbReference type="Proteomes" id="UP000838412"/>
    </source>
</evidence>
<sequence length="106" mass="11539">MPSAPAQFNNNSSAYRLWDLTGASLTTQISCGLTDVTALTSSPPLHAWRHDCPYYLGLPTSDNNTSHTREGSETVVEANAIGPTPYYSNIYVKTTTFLISKAVQLQ</sequence>
<accession>A0A8J9YT09</accession>
<keyword evidence="2" id="KW-1185">Reference proteome</keyword>
<gene>
    <name evidence="1" type="primary">Hypp6322</name>
    <name evidence="1" type="ORF">BLAG_LOCUS4927</name>
</gene>
<protein>
    <submittedName>
        <fullName evidence="1">Hypp6322 protein</fullName>
    </submittedName>
</protein>
<organism evidence="1 2">
    <name type="scientific">Branchiostoma lanceolatum</name>
    <name type="common">Common lancelet</name>
    <name type="synonym">Amphioxus lanceolatum</name>
    <dbReference type="NCBI Taxonomy" id="7740"/>
    <lineage>
        <taxon>Eukaryota</taxon>
        <taxon>Metazoa</taxon>
        <taxon>Chordata</taxon>
        <taxon>Cephalochordata</taxon>
        <taxon>Leptocardii</taxon>
        <taxon>Amphioxiformes</taxon>
        <taxon>Branchiostomatidae</taxon>
        <taxon>Branchiostoma</taxon>
    </lineage>
</organism>
<evidence type="ECO:0000313" key="1">
    <source>
        <dbReference type="EMBL" id="CAH1241180.1"/>
    </source>
</evidence>